<dbReference type="PANTHER" id="PTHR45820">
    <property type="entry name" value="FI23527P1"/>
    <property type="match status" value="1"/>
</dbReference>
<dbReference type="InterPro" id="IPR027469">
    <property type="entry name" value="Cation_efflux_TMD_sf"/>
</dbReference>
<dbReference type="SUPFAM" id="SSF161111">
    <property type="entry name" value="Cation efflux protein transmembrane domain-like"/>
    <property type="match status" value="1"/>
</dbReference>
<evidence type="ECO:0000256" key="5">
    <source>
        <dbReference type="ARBA" id="ARBA00022989"/>
    </source>
</evidence>
<dbReference type="InterPro" id="IPR058533">
    <property type="entry name" value="Cation_efflux_TM"/>
</dbReference>
<dbReference type="GO" id="GO:0005385">
    <property type="term" value="F:zinc ion transmembrane transporter activity"/>
    <property type="evidence" value="ECO:0007669"/>
    <property type="project" value="TreeGrafter"/>
</dbReference>
<dbReference type="PANTHER" id="PTHR45820:SF4">
    <property type="entry name" value="ZINC TRANSPORTER 63C, ISOFORM F"/>
    <property type="match status" value="1"/>
</dbReference>
<dbReference type="AlphaFoldDB" id="A0A820SCY6"/>
<gene>
    <name evidence="9" type="ORF">OXD698_LOCUS54586</name>
</gene>
<feature type="transmembrane region" description="Helical" evidence="7">
    <location>
        <begin position="52"/>
        <end position="71"/>
    </location>
</feature>
<organism evidence="9 10">
    <name type="scientific">Adineta steineri</name>
    <dbReference type="NCBI Taxonomy" id="433720"/>
    <lineage>
        <taxon>Eukaryota</taxon>
        <taxon>Metazoa</taxon>
        <taxon>Spiralia</taxon>
        <taxon>Gnathifera</taxon>
        <taxon>Rotifera</taxon>
        <taxon>Eurotatoria</taxon>
        <taxon>Bdelloidea</taxon>
        <taxon>Adinetida</taxon>
        <taxon>Adinetidae</taxon>
        <taxon>Adineta</taxon>
    </lineage>
</organism>
<evidence type="ECO:0000256" key="7">
    <source>
        <dbReference type="SAM" id="Phobius"/>
    </source>
</evidence>
<keyword evidence="5 7" id="KW-1133">Transmembrane helix</keyword>
<evidence type="ECO:0000313" key="10">
    <source>
        <dbReference type="Proteomes" id="UP000663844"/>
    </source>
</evidence>
<comment type="subcellular location">
    <subcellularLocation>
        <location evidence="1">Membrane</location>
        <topology evidence="1">Multi-pass membrane protein</topology>
    </subcellularLocation>
</comment>
<dbReference type="Gene3D" id="1.20.1510.10">
    <property type="entry name" value="Cation efflux protein transmembrane domain"/>
    <property type="match status" value="1"/>
</dbReference>
<comment type="similarity">
    <text evidence="2">Belongs to the cation diffusion facilitator (CDF) transporter (TC 2.A.4) family. SLC30A subfamily.</text>
</comment>
<proteinExistence type="inferred from homology"/>
<keyword evidence="3 7" id="KW-0812">Transmembrane</keyword>
<feature type="transmembrane region" description="Helical" evidence="7">
    <location>
        <begin position="21"/>
        <end position="40"/>
    </location>
</feature>
<sequence>MMAWHRLHRCVRMLRSKSGRMIIMLVLTVVIAVAEIVYGLQARSQLLIADGLFSFAEGIALVGSLIALRYAKAERLHSKNTFGWARLEILAGLLQEVLLISL</sequence>
<keyword evidence="4" id="KW-0862">Zinc</keyword>
<comment type="caution">
    <text evidence="9">The sequence shown here is derived from an EMBL/GenBank/DDBJ whole genome shotgun (WGS) entry which is preliminary data.</text>
</comment>
<dbReference type="EMBL" id="CAJOAZ010033367">
    <property type="protein sequence ID" value="CAF4454303.1"/>
    <property type="molecule type" value="Genomic_DNA"/>
</dbReference>
<evidence type="ECO:0000256" key="3">
    <source>
        <dbReference type="ARBA" id="ARBA00022692"/>
    </source>
</evidence>
<dbReference type="GO" id="GO:0006882">
    <property type="term" value="P:intracellular zinc ion homeostasis"/>
    <property type="evidence" value="ECO:0007669"/>
    <property type="project" value="TreeGrafter"/>
</dbReference>
<feature type="domain" description="Cation efflux protein transmembrane" evidence="8">
    <location>
        <begin position="21"/>
        <end position="100"/>
    </location>
</feature>
<reference evidence="9" key="1">
    <citation type="submission" date="2021-02" db="EMBL/GenBank/DDBJ databases">
        <authorList>
            <person name="Nowell W R."/>
        </authorList>
    </citation>
    <scope>NUCLEOTIDE SEQUENCE</scope>
</reference>
<feature type="non-terminal residue" evidence="9">
    <location>
        <position position="1"/>
    </location>
</feature>
<evidence type="ECO:0000256" key="1">
    <source>
        <dbReference type="ARBA" id="ARBA00004141"/>
    </source>
</evidence>
<evidence type="ECO:0000256" key="4">
    <source>
        <dbReference type="ARBA" id="ARBA00022833"/>
    </source>
</evidence>
<accession>A0A820SCY6</accession>
<protein>
    <recommendedName>
        <fullName evidence="8">Cation efflux protein transmembrane domain-containing protein</fullName>
    </recommendedName>
</protein>
<evidence type="ECO:0000313" key="9">
    <source>
        <dbReference type="EMBL" id="CAF4454303.1"/>
    </source>
</evidence>
<dbReference type="Proteomes" id="UP000663844">
    <property type="component" value="Unassembled WGS sequence"/>
</dbReference>
<evidence type="ECO:0000259" key="8">
    <source>
        <dbReference type="Pfam" id="PF01545"/>
    </source>
</evidence>
<dbReference type="Pfam" id="PF01545">
    <property type="entry name" value="Cation_efflux"/>
    <property type="match status" value="1"/>
</dbReference>
<evidence type="ECO:0000256" key="6">
    <source>
        <dbReference type="ARBA" id="ARBA00023136"/>
    </source>
</evidence>
<dbReference type="GO" id="GO:0010312">
    <property type="term" value="P:detoxification of zinc ion"/>
    <property type="evidence" value="ECO:0007669"/>
    <property type="project" value="TreeGrafter"/>
</dbReference>
<dbReference type="GO" id="GO:0016020">
    <property type="term" value="C:membrane"/>
    <property type="evidence" value="ECO:0007669"/>
    <property type="project" value="UniProtKB-SubCell"/>
</dbReference>
<name>A0A820SCY6_9BILA</name>
<evidence type="ECO:0000256" key="2">
    <source>
        <dbReference type="ARBA" id="ARBA00008873"/>
    </source>
</evidence>
<keyword evidence="6 7" id="KW-0472">Membrane</keyword>